<reference evidence="1 2" key="1">
    <citation type="journal article" date="2019" name="Genome Biol. Evol.">
        <title>Day and night: Metabolic profiles and evolutionary relationships of six axenic non-marine cyanobacteria.</title>
        <authorList>
            <person name="Will S.E."/>
            <person name="Henke P."/>
            <person name="Boedeker C."/>
            <person name="Huang S."/>
            <person name="Brinkmann H."/>
            <person name="Rohde M."/>
            <person name="Jarek M."/>
            <person name="Friedl T."/>
            <person name="Seufert S."/>
            <person name="Schumacher M."/>
            <person name="Overmann J."/>
            <person name="Neumann-Schaal M."/>
            <person name="Petersen J."/>
        </authorList>
    </citation>
    <scope>NUCLEOTIDE SEQUENCE [LARGE SCALE GENOMIC DNA]</scope>
    <source>
        <strain evidence="1 2">SAG 39.79</strain>
    </source>
</reference>
<dbReference type="EMBL" id="RSCK01000001">
    <property type="protein sequence ID" value="RUT14617.1"/>
    <property type="molecule type" value="Genomic_DNA"/>
</dbReference>
<dbReference type="Proteomes" id="UP000282574">
    <property type="component" value="Unassembled WGS sequence"/>
</dbReference>
<proteinExistence type="predicted"/>
<accession>A0AB37UT95</accession>
<protein>
    <submittedName>
        <fullName evidence="1">Uncharacterized protein</fullName>
    </submittedName>
</protein>
<dbReference type="RefSeq" id="WP_106166541.1">
    <property type="nucleotide sequence ID" value="NZ_JAVKZF010000005.1"/>
</dbReference>
<gene>
    <name evidence="1" type="ORF">DSM107010_01630</name>
</gene>
<organism evidence="1 2">
    <name type="scientific">Chroococcidiopsis cubana SAG 39.79</name>
    <dbReference type="NCBI Taxonomy" id="388085"/>
    <lineage>
        <taxon>Bacteria</taxon>
        <taxon>Bacillati</taxon>
        <taxon>Cyanobacteriota</taxon>
        <taxon>Cyanophyceae</taxon>
        <taxon>Chroococcidiopsidales</taxon>
        <taxon>Chroococcidiopsidaceae</taxon>
        <taxon>Chroococcidiopsis</taxon>
    </lineage>
</organism>
<evidence type="ECO:0000313" key="1">
    <source>
        <dbReference type="EMBL" id="RUT14617.1"/>
    </source>
</evidence>
<evidence type="ECO:0000313" key="2">
    <source>
        <dbReference type="Proteomes" id="UP000282574"/>
    </source>
</evidence>
<comment type="caution">
    <text evidence="1">The sequence shown here is derived from an EMBL/GenBank/DDBJ whole genome shotgun (WGS) entry which is preliminary data.</text>
</comment>
<name>A0AB37UT95_9CYAN</name>
<keyword evidence="2" id="KW-1185">Reference proteome</keyword>
<sequence>MLFKHSLNVNITPNVIISNYGSEELQTAYFLENGENVSISFTTKCISKLDELITVLQKIRDILAFQRAKELEMESKLLQEKSIDCTYSKSNGSKNPESFSQIFD</sequence>
<dbReference type="AlphaFoldDB" id="A0AB37UT95"/>